<reference evidence="1 2" key="1">
    <citation type="submission" date="2023-01" db="EMBL/GenBank/DDBJ databases">
        <title>Cultivation and genomic characterization of new, ubiquitous marine nitrite-oxidizing bacteria from the Nitrospirales.</title>
        <authorList>
            <person name="Mueller A.J."/>
            <person name="Daebeler A."/>
            <person name="Herbold C.W."/>
            <person name="Kirkegaard R.H."/>
            <person name="Daims H."/>
        </authorList>
    </citation>
    <scope>NUCLEOTIDE SEQUENCE [LARGE SCALE GENOMIC DNA]</scope>
    <source>
        <strain evidence="1 2">DK</strain>
    </source>
</reference>
<name>A0AA96GGG7_9BACT</name>
<sequence length="77" mass="8249">MTTWRKLLIFGLMLVSVVGVSRAFSGPVVSINEDLIPGRYQGIRVEGVQGGMFVVDTASAKVKFCGITPVGCSSWNN</sequence>
<dbReference type="EMBL" id="CP116968">
    <property type="protein sequence ID" value="WNM60787.1"/>
    <property type="molecule type" value="Genomic_DNA"/>
</dbReference>
<accession>A0AA96GGG7</accession>
<proteinExistence type="predicted"/>
<keyword evidence="2" id="KW-1185">Reference proteome</keyword>
<organism evidence="1 2">
    <name type="scientific">Candidatus Nitrospira neomarina</name>
    <dbReference type="NCBI Taxonomy" id="3020899"/>
    <lineage>
        <taxon>Bacteria</taxon>
        <taxon>Pseudomonadati</taxon>
        <taxon>Nitrospirota</taxon>
        <taxon>Nitrospiria</taxon>
        <taxon>Nitrospirales</taxon>
        <taxon>Nitrospiraceae</taxon>
        <taxon>Nitrospira</taxon>
    </lineage>
</organism>
<evidence type="ECO:0000313" key="1">
    <source>
        <dbReference type="EMBL" id="WNM60787.1"/>
    </source>
</evidence>
<dbReference type="Proteomes" id="UP001302494">
    <property type="component" value="Chromosome"/>
</dbReference>
<gene>
    <name evidence="1" type="ORF">PQG83_13585</name>
</gene>
<protein>
    <submittedName>
        <fullName evidence="1">Uncharacterized protein</fullName>
    </submittedName>
</protein>
<evidence type="ECO:0000313" key="2">
    <source>
        <dbReference type="Proteomes" id="UP001302494"/>
    </source>
</evidence>
<dbReference type="RefSeq" id="WP_312742035.1">
    <property type="nucleotide sequence ID" value="NZ_CP116968.1"/>
</dbReference>
<dbReference type="KEGG" id="nneo:PQG83_13585"/>
<dbReference type="AlphaFoldDB" id="A0AA96GGG7"/>